<keyword evidence="3" id="KW-1185">Reference proteome</keyword>
<dbReference type="Proteomes" id="UP000265520">
    <property type="component" value="Unassembled WGS sequence"/>
</dbReference>
<feature type="non-terminal residue" evidence="2">
    <location>
        <position position="1"/>
    </location>
</feature>
<proteinExistence type="predicted"/>
<dbReference type="AlphaFoldDB" id="A0A392M2A7"/>
<name>A0A392M2A7_9FABA</name>
<sequence length="192" mass="21686">AQPTSYNNPHNKKITLKTGVILILTGKLVTQQRRPSSHHSQPSASPHRRHQQSPSSTKSIRSATTLNSFIRFKHLLWRICKGCLPTRTRLQESVQARQAAGLDLVITARLQQFQSASEVINDICCGEDRDTAGLFAECCCGLCGKTEMKRRRLTEIAQCSNSKLYLGRHLQQGNRSLYLKQCKKWSIEVSHM</sequence>
<feature type="region of interest" description="Disordered" evidence="1">
    <location>
        <begin position="29"/>
        <end position="60"/>
    </location>
</feature>
<evidence type="ECO:0000256" key="1">
    <source>
        <dbReference type="SAM" id="MobiDB-lite"/>
    </source>
</evidence>
<evidence type="ECO:0000313" key="3">
    <source>
        <dbReference type="Proteomes" id="UP000265520"/>
    </source>
</evidence>
<evidence type="ECO:0000313" key="2">
    <source>
        <dbReference type="EMBL" id="MCH80744.1"/>
    </source>
</evidence>
<protein>
    <submittedName>
        <fullName evidence="2">Uncharacterized protein</fullName>
    </submittedName>
</protein>
<comment type="caution">
    <text evidence="2">The sequence shown here is derived from an EMBL/GenBank/DDBJ whole genome shotgun (WGS) entry which is preliminary data.</text>
</comment>
<dbReference type="EMBL" id="LXQA010001434">
    <property type="protein sequence ID" value="MCH80744.1"/>
    <property type="molecule type" value="Genomic_DNA"/>
</dbReference>
<reference evidence="2 3" key="1">
    <citation type="journal article" date="2018" name="Front. Plant Sci.">
        <title>Red Clover (Trifolium pratense) and Zigzag Clover (T. medium) - A Picture of Genomic Similarities and Differences.</title>
        <authorList>
            <person name="Dluhosova J."/>
            <person name="Istvanek J."/>
            <person name="Nedelnik J."/>
            <person name="Repkova J."/>
        </authorList>
    </citation>
    <scope>NUCLEOTIDE SEQUENCE [LARGE SCALE GENOMIC DNA]</scope>
    <source>
        <strain evidence="3">cv. 10/8</strain>
        <tissue evidence="2">Leaf</tissue>
    </source>
</reference>
<feature type="compositionally biased region" description="Low complexity" evidence="1">
    <location>
        <begin position="31"/>
        <end position="45"/>
    </location>
</feature>
<organism evidence="2 3">
    <name type="scientific">Trifolium medium</name>
    <dbReference type="NCBI Taxonomy" id="97028"/>
    <lineage>
        <taxon>Eukaryota</taxon>
        <taxon>Viridiplantae</taxon>
        <taxon>Streptophyta</taxon>
        <taxon>Embryophyta</taxon>
        <taxon>Tracheophyta</taxon>
        <taxon>Spermatophyta</taxon>
        <taxon>Magnoliopsida</taxon>
        <taxon>eudicotyledons</taxon>
        <taxon>Gunneridae</taxon>
        <taxon>Pentapetalae</taxon>
        <taxon>rosids</taxon>
        <taxon>fabids</taxon>
        <taxon>Fabales</taxon>
        <taxon>Fabaceae</taxon>
        <taxon>Papilionoideae</taxon>
        <taxon>50 kb inversion clade</taxon>
        <taxon>NPAAA clade</taxon>
        <taxon>Hologalegina</taxon>
        <taxon>IRL clade</taxon>
        <taxon>Trifolieae</taxon>
        <taxon>Trifolium</taxon>
    </lineage>
</organism>
<accession>A0A392M2A7</accession>
<gene>
    <name evidence="2" type="ORF">A2U01_0001517</name>
</gene>